<comment type="caution">
    <text evidence="12">The sequence shown here is derived from an EMBL/GenBank/DDBJ whole genome shotgun (WGS) entry which is preliminary data.</text>
</comment>
<dbReference type="PRINTS" id="PR00344">
    <property type="entry name" value="BCTRLSENSOR"/>
</dbReference>
<dbReference type="InterPro" id="IPR005467">
    <property type="entry name" value="His_kinase_dom"/>
</dbReference>
<dbReference type="SMART" id="SM00091">
    <property type="entry name" value="PAS"/>
    <property type="match status" value="3"/>
</dbReference>
<dbReference type="Pfam" id="PF02518">
    <property type="entry name" value="HATPase_c"/>
    <property type="match status" value="1"/>
</dbReference>
<evidence type="ECO:0000256" key="6">
    <source>
        <dbReference type="PROSITE-ProRule" id="PRU00169"/>
    </source>
</evidence>
<feature type="domain" description="PAC" evidence="11">
    <location>
        <begin position="418"/>
        <end position="472"/>
    </location>
</feature>
<dbReference type="PROSITE" id="PS50113">
    <property type="entry name" value="PAC"/>
    <property type="match status" value="1"/>
</dbReference>
<evidence type="ECO:0000256" key="5">
    <source>
        <dbReference type="ARBA" id="ARBA00022777"/>
    </source>
</evidence>
<keyword evidence="5" id="KW-0418">Kinase</keyword>
<name>A0A1E7ZGE6_9ALTE</name>
<keyword evidence="3 6" id="KW-0597">Phosphoprotein</keyword>
<dbReference type="PROSITE" id="PS50110">
    <property type="entry name" value="RESPONSE_REGULATORY"/>
    <property type="match status" value="1"/>
</dbReference>
<dbReference type="InterPro" id="IPR004358">
    <property type="entry name" value="Sig_transdc_His_kin-like_C"/>
</dbReference>
<dbReference type="PANTHER" id="PTHR43047">
    <property type="entry name" value="TWO-COMPONENT HISTIDINE PROTEIN KINASE"/>
    <property type="match status" value="1"/>
</dbReference>
<dbReference type="InterPro" id="IPR035965">
    <property type="entry name" value="PAS-like_dom_sf"/>
</dbReference>
<feature type="coiled-coil region" evidence="7">
    <location>
        <begin position="71"/>
        <end position="98"/>
    </location>
</feature>
<evidence type="ECO:0000256" key="3">
    <source>
        <dbReference type="ARBA" id="ARBA00022553"/>
    </source>
</evidence>
<dbReference type="GO" id="GO:0005886">
    <property type="term" value="C:plasma membrane"/>
    <property type="evidence" value="ECO:0007669"/>
    <property type="project" value="TreeGrafter"/>
</dbReference>
<dbReference type="NCBIfam" id="TIGR00229">
    <property type="entry name" value="sensory_box"/>
    <property type="match status" value="1"/>
</dbReference>
<evidence type="ECO:0000256" key="7">
    <source>
        <dbReference type="SAM" id="Coils"/>
    </source>
</evidence>
<evidence type="ECO:0000256" key="1">
    <source>
        <dbReference type="ARBA" id="ARBA00000085"/>
    </source>
</evidence>
<dbReference type="EMBL" id="MDHN01000004">
    <property type="protein sequence ID" value="OFC72576.1"/>
    <property type="molecule type" value="Genomic_DNA"/>
</dbReference>
<dbReference type="SUPFAM" id="SSF47384">
    <property type="entry name" value="Homodimeric domain of signal transducing histidine kinase"/>
    <property type="match status" value="1"/>
</dbReference>
<feature type="domain" description="PAS" evidence="10">
    <location>
        <begin position="229"/>
        <end position="271"/>
    </location>
</feature>
<comment type="catalytic activity">
    <reaction evidence="1">
        <text>ATP + protein L-histidine = ADP + protein N-phospho-L-histidine.</text>
        <dbReference type="EC" id="2.7.13.3"/>
    </reaction>
</comment>
<dbReference type="SUPFAM" id="SSF52172">
    <property type="entry name" value="CheY-like"/>
    <property type="match status" value="1"/>
</dbReference>
<evidence type="ECO:0000259" key="10">
    <source>
        <dbReference type="PROSITE" id="PS50112"/>
    </source>
</evidence>
<keyword evidence="4" id="KW-0808">Transferase</keyword>
<dbReference type="SUPFAM" id="SSF55874">
    <property type="entry name" value="ATPase domain of HSP90 chaperone/DNA topoisomerase II/histidine kinase"/>
    <property type="match status" value="1"/>
</dbReference>
<accession>A0A1E7ZGE6</accession>
<evidence type="ECO:0000256" key="2">
    <source>
        <dbReference type="ARBA" id="ARBA00012438"/>
    </source>
</evidence>
<dbReference type="Gene3D" id="1.10.287.130">
    <property type="match status" value="1"/>
</dbReference>
<feature type="domain" description="Response regulatory" evidence="9">
    <location>
        <begin position="767"/>
        <end position="884"/>
    </location>
</feature>
<dbReference type="PROSITE" id="PS50109">
    <property type="entry name" value="HIS_KIN"/>
    <property type="match status" value="1"/>
</dbReference>
<dbReference type="InterPro" id="IPR001789">
    <property type="entry name" value="Sig_transdc_resp-reg_receiver"/>
</dbReference>
<dbReference type="GO" id="GO:0000155">
    <property type="term" value="F:phosphorelay sensor kinase activity"/>
    <property type="evidence" value="ECO:0007669"/>
    <property type="project" value="InterPro"/>
</dbReference>
<dbReference type="InterPro" id="IPR003594">
    <property type="entry name" value="HATPase_dom"/>
</dbReference>
<evidence type="ECO:0000259" key="8">
    <source>
        <dbReference type="PROSITE" id="PS50109"/>
    </source>
</evidence>
<evidence type="ECO:0000313" key="12">
    <source>
        <dbReference type="EMBL" id="OFC72576.1"/>
    </source>
</evidence>
<dbReference type="Pfam" id="PF08448">
    <property type="entry name" value="PAS_4"/>
    <property type="match status" value="1"/>
</dbReference>
<gene>
    <name evidence="12" type="ORF">BFC18_02640</name>
</gene>
<feature type="modified residue" description="4-aspartylphosphate" evidence="6">
    <location>
        <position position="818"/>
    </location>
</feature>
<dbReference type="InterPro" id="IPR036097">
    <property type="entry name" value="HisK_dim/P_sf"/>
</dbReference>
<evidence type="ECO:0000313" key="13">
    <source>
        <dbReference type="Proteomes" id="UP000175691"/>
    </source>
</evidence>
<dbReference type="Pfam" id="PF00512">
    <property type="entry name" value="HisKA"/>
    <property type="match status" value="1"/>
</dbReference>
<dbReference type="GO" id="GO:0009927">
    <property type="term" value="F:histidine phosphotransfer kinase activity"/>
    <property type="evidence" value="ECO:0007669"/>
    <property type="project" value="TreeGrafter"/>
</dbReference>
<dbReference type="NCBIfam" id="NF041832">
    <property type="entry name" value="near_NosP_CTERM"/>
    <property type="match status" value="1"/>
</dbReference>
<dbReference type="SMART" id="SM00387">
    <property type="entry name" value="HATPase_c"/>
    <property type="match status" value="1"/>
</dbReference>
<keyword evidence="13" id="KW-1185">Reference proteome</keyword>
<dbReference type="AlphaFoldDB" id="A0A1E7ZGE6"/>
<dbReference type="InterPro" id="IPR013656">
    <property type="entry name" value="PAS_4"/>
</dbReference>
<dbReference type="PROSITE" id="PS50112">
    <property type="entry name" value="PAS"/>
    <property type="match status" value="1"/>
</dbReference>
<dbReference type="Pfam" id="PF00072">
    <property type="entry name" value="Response_reg"/>
    <property type="match status" value="1"/>
</dbReference>
<dbReference type="STRING" id="1656094.BFC18_02640"/>
<sequence>MPTHSPYPAVETEAASDELERLRYENEKLTKINSVLMRRVEMGWGNHSDAYQSFEDAALLADKVKERTYKLQQTLHRLEESNQQLDQARHEAEISRVSSDQDRQRLTDAIESISESFVLFDAERKIVLVNSRCREFWNRFGIKFEMGVTTFQQITAASLPLVDHSCKVQRKVSAFPESITQTIFKLRDDTWIQMSERKTAENGLVVVYTDITNIKKTEELRYQTAMAEQAQLLKSTLENMTEGVALINENNELETWNQQFLEFAGLQESEVRRGDKYDDLLANSELHALPALRLSEQLNDDGFCETEVTMQNGCVLLFKSHLIPSGGMLNTFTDITERSHHQRALQESEQRIRLITDAMPALISYVNKDMCYEFVNREFEKWYHRSRSEIISQHLRHVLGEQAFNNLFIYIERAMLGQSVNFEVESTMENGNSRISNKTYIPHFDHDRNVVGFFALEQDVTEQRRTARALKHAYDYMEQRVNQRTKKISEINAQLRKEIEDRQLAQIHLLEAKREADHANESKSKFLAATSHDLLQPMNSARLFVSALAEQKLQPEALKLTNSLSYSLENLESLITALVDISKLEAGLIEPVLDDFAVEDLMTNLEAEFRPQAEAKGLKFRFRNSSRVVNSDGYLLARILRNLLSNAIRYTNEGTILLGARRKAHGLEIQVCDTGIGIPGDKLSEIFQEFNRVEAKKRRHDQGLGLGLAIVDKLATVMNHKIGVASVENKGSRFTVTLPFGTQRSTADLPIKPTVQDRFNSHLEGANLLIIDNDEAICRGMEELLTGWGIDVTSVQTLEELARDNWLKDLQPDLIVADYHLDDGDTGFDALEIVERELGSDVPVIMITANYTNELRQSVRAKGYSLLNKPVKPHKMKLALSNLMSKKAERTAEG</sequence>
<dbReference type="FunFam" id="3.30.565.10:FF:000049">
    <property type="entry name" value="Two-component sensor histidine kinase"/>
    <property type="match status" value="1"/>
</dbReference>
<proteinExistence type="predicted"/>
<feature type="domain" description="Histidine kinase" evidence="8">
    <location>
        <begin position="529"/>
        <end position="742"/>
    </location>
</feature>
<dbReference type="Pfam" id="PF12860">
    <property type="entry name" value="PAS_7"/>
    <property type="match status" value="2"/>
</dbReference>
<evidence type="ECO:0000256" key="4">
    <source>
        <dbReference type="ARBA" id="ARBA00022679"/>
    </source>
</evidence>
<dbReference type="Gene3D" id="3.30.565.10">
    <property type="entry name" value="Histidine kinase-like ATPase, C-terminal domain"/>
    <property type="match status" value="1"/>
</dbReference>
<dbReference type="SMART" id="SM00448">
    <property type="entry name" value="REC"/>
    <property type="match status" value="1"/>
</dbReference>
<dbReference type="InterPro" id="IPR011006">
    <property type="entry name" value="CheY-like_superfamily"/>
</dbReference>
<dbReference type="SUPFAM" id="SSF55785">
    <property type="entry name" value="PYP-like sensor domain (PAS domain)"/>
    <property type="match status" value="2"/>
</dbReference>
<evidence type="ECO:0000259" key="9">
    <source>
        <dbReference type="PROSITE" id="PS50110"/>
    </source>
</evidence>
<dbReference type="PANTHER" id="PTHR43047:SF9">
    <property type="entry name" value="HISTIDINE KINASE"/>
    <property type="match status" value="1"/>
</dbReference>
<dbReference type="InterPro" id="IPR036890">
    <property type="entry name" value="HATPase_C_sf"/>
</dbReference>
<dbReference type="CDD" id="cd00082">
    <property type="entry name" value="HisKA"/>
    <property type="match status" value="1"/>
</dbReference>
<protein>
    <recommendedName>
        <fullName evidence="2">histidine kinase</fullName>
        <ecNumber evidence="2">2.7.13.3</ecNumber>
    </recommendedName>
</protein>
<dbReference type="InterPro" id="IPR000014">
    <property type="entry name" value="PAS"/>
</dbReference>
<keyword evidence="7" id="KW-0175">Coiled coil</keyword>
<dbReference type="EC" id="2.7.13.3" evidence="2"/>
<evidence type="ECO:0000259" key="11">
    <source>
        <dbReference type="PROSITE" id="PS50113"/>
    </source>
</evidence>
<dbReference type="Proteomes" id="UP000175691">
    <property type="component" value="Unassembled WGS sequence"/>
</dbReference>
<organism evidence="12 13">
    <name type="scientific">Alteromonas confluentis</name>
    <dbReference type="NCBI Taxonomy" id="1656094"/>
    <lineage>
        <taxon>Bacteria</taxon>
        <taxon>Pseudomonadati</taxon>
        <taxon>Pseudomonadota</taxon>
        <taxon>Gammaproteobacteria</taxon>
        <taxon>Alteromonadales</taxon>
        <taxon>Alteromonadaceae</taxon>
        <taxon>Alteromonas/Salinimonas group</taxon>
        <taxon>Alteromonas</taxon>
    </lineage>
</organism>
<dbReference type="InterPro" id="IPR000700">
    <property type="entry name" value="PAS-assoc_C"/>
</dbReference>
<dbReference type="Gene3D" id="3.40.50.2300">
    <property type="match status" value="1"/>
</dbReference>
<dbReference type="CDD" id="cd00156">
    <property type="entry name" value="REC"/>
    <property type="match status" value="1"/>
</dbReference>
<dbReference type="Gene3D" id="3.30.450.20">
    <property type="entry name" value="PAS domain"/>
    <property type="match status" value="3"/>
</dbReference>
<reference evidence="12 13" key="1">
    <citation type="submission" date="2016-08" db="EMBL/GenBank/DDBJ databases">
        <authorList>
            <person name="Seilhamer J.J."/>
        </authorList>
    </citation>
    <scope>NUCLEOTIDE SEQUENCE [LARGE SCALE GENOMIC DNA]</scope>
    <source>
        <strain evidence="12 13">KCTC 42603</strain>
    </source>
</reference>
<dbReference type="InterPro" id="IPR003661">
    <property type="entry name" value="HisK_dim/P_dom"/>
</dbReference>
<dbReference type="SMART" id="SM00388">
    <property type="entry name" value="HisKA"/>
    <property type="match status" value="1"/>
</dbReference>